<organism evidence="1">
    <name type="scientific">Hexamita inflata</name>
    <dbReference type="NCBI Taxonomy" id="28002"/>
    <lineage>
        <taxon>Eukaryota</taxon>
        <taxon>Metamonada</taxon>
        <taxon>Diplomonadida</taxon>
        <taxon>Hexamitidae</taxon>
        <taxon>Hexamitinae</taxon>
        <taxon>Hexamita</taxon>
    </lineage>
</organism>
<reference evidence="2 3" key="2">
    <citation type="submission" date="2024-07" db="EMBL/GenBank/DDBJ databases">
        <authorList>
            <person name="Akdeniz Z."/>
        </authorList>
    </citation>
    <scope>NUCLEOTIDE SEQUENCE [LARGE SCALE GENOMIC DNA]</scope>
</reference>
<evidence type="ECO:0000313" key="2">
    <source>
        <dbReference type="EMBL" id="CAL6047960.1"/>
    </source>
</evidence>
<proteinExistence type="predicted"/>
<dbReference type="AlphaFoldDB" id="A0AA86R730"/>
<accession>A0AA86R730</accession>
<dbReference type="EMBL" id="CAXDID020000173">
    <property type="protein sequence ID" value="CAL6047960.1"/>
    <property type="molecule type" value="Genomic_DNA"/>
</dbReference>
<evidence type="ECO:0000313" key="1">
    <source>
        <dbReference type="EMBL" id="CAI9963080.1"/>
    </source>
</evidence>
<dbReference type="Proteomes" id="UP001642409">
    <property type="component" value="Unassembled WGS sequence"/>
</dbReference>
<gene>
    <name evidence="2" type="ORF">HINF_LOCUS42460</name>
    <name evidence="1" type="ORF">HINF_LOCUS50725</name>
</gene>
<name>A0AA86R730_9EUKA</name>
<sequence length="102" mass="11502">MNIQDNQLDNCNLNFLINIVLHNLVLKGVAFSLIRGQPFSTPLQVKCIQNVSKNNVVFVRFMAKNGVKTQDFSHSLTRGFFMSNPLVSELTYPLISENATPF</sequence>
<keyword evidence="3" id="KW-1185">Reference proteome</keyword>
<protein>
    <submittedName>
        <fullName evidence="2">Hypothetical_protein</fullName>
    </submittedName>
</protein>
<evidence type="ECO:0000313" key="3">
    <source>
        <dbReference type="Proteomes" id="UP001642409"/>
    </source>
</evidence>
<reference evidence="1" key="1">
    <citation type="submission" date="2023-06" db="EMBL/GenBank/DDBJ databases">
        <authorList>
            <person name="Kurt Z."/>
        </authorList>
    </citation>
    <scope>NUCLEOTIDE SEQUENCE</scope>
</reference>
<comment type="caution">
    <text evidence="1">The sequence shown here is derived from an EMBL/GenBank/DDBJ whole genome shotgun (WGS) entry which is preliminary data.</text>
</comment>
<dbReference type="EMBL" id="CATOUU010000964">
    <property type="protein sequence ID" value="CAI9963080.1"/>
    <property type="molecule type" value="Genomic_DNA"/>
</dbReference>